<dbReference type="Gene3D" id="3.40.50.10220">
    <property type="entry name" value="DNA polymerase III, psi subunit"/>
    <property type="match status" value="1"/>
</dbReference>
<dbReference type="GO" id="GO:0008408">
    <property type="term" value="F:3'-5' exonuclease activity"/>
    <property type="evidence" value="ECO:0007669"/>
    <property type="project" value="InterPro"/>
</dbReference>
<dbReference type="EMBL" id="CP024091">
    <property type="protein sequence ID" value="ATP58755.1"/>
    <property type="molecule type" value="Genomic_DNA"/>
</dbReference>
<dbReference type="RefSeq" id="WP_099440649.1">
    <property type="nucleotide sequence ID" value="NZ_CP024091.1"/>
</dbReference>
<dbReference type="Proteomes" id="UP000223749">
    <property type="component" value="Chromosome"/>
</dbReference>
<dbReference type="GO" id="GO:0006260">
    <property type="term" value="P:DNA replication"/>
    <property type="evidence" value="ECO:0007669"/>
    <property type="project" value="InterPro"/>
</dbReference>
<gene>
    <name evidence="1" type="ORF">CPT03_20940</name>
</gene>
<dbReference type="InterPro" id="IPR036654">
    <property type="entry name" value="DNA_pol_III_psi_sf"/>
</dbReference>
<protein>
    <submittedName>
        <fullName evidence="1">Uncharacterized protein</fullName>
    </submittedName>
</protein>
<dbReference type="KEGG" id="pgs:CPT03_20940"/>
<reference evidence="1 2" key="1">
    <citation type="submission" date="2017-10" db="EMBL/GenBank/DDBJ databases">
        <title>Whole genome of Pedobacter ginsengisoli T01R-27 isolated from tomato rhizosphere.</title>
        <authorList>
            <person name="Weon H.-Y."/>
            <person name="Lee S.A."/>
            <person name="Sang M.K."/>
            <person name="Song J."/>
        </authorList>
    </citation>
    <scope>NUCLEOTIDE SEQUENCE [LARGE SCALE GENOMIC DNA]</scope>
    <source>
        <strain evidence="1 2">T01R-27</strain>
    </source>
</reference>
<proteinExistence type="predicted"/>
<name>A0A2D1UAX0_9SPHI</name>
<accession>A0A2D1UAX0</accession>
<sequence>MVSQLTTTEEGLRLFFTDDVYLVNEPERVVNANVEAYVKDDVPSIAPPSTVAEPIITLVKEQPEFKFLGNNNRNILILVYDDQNDVSDEKGRELLRKIVKSINLTANDFALLNYAKYKQTSYEQLKARFSSVIVFAFGVSPEQLGLKHQGQNTVVNEGTVKLIFSSTLQQLDEDPNGKKILWGSLKQLGL</sequence>
<evidence type="ECO:0000313" key="2">
    <source>
        <dbReference type="Proteomes" id="UP000223749"/>
    </source>
</evidence>
<dbReference type="GO" id="GO:0003887">
    <property type="term" value="F:DNA-directed DNA polymerase activity"/>
    <property type="evidence" value="ECO:0007669"/>
    <property type="project" value="InterPro"/>
</dbReference>
<keyword evidence="2" id="KW-1185">Reference proteome</keyword>
<organism evidence="1 2">
    <name type="scientific">Pedobacter ginsengisoli</name>
    <dbReference type="NCBI Taxonomy" id="363852"/>
    <lineage>
        <taxon>Bacteria</taxon>
        <taxon>Pseudomonadati</taxon>
        <taxon>Bacteroidota</taxon>
        <taxon>Sphingobacteriia</taxon>
        <taxon>Sphingobacteriales</taxon>
        <taxon>Sphingobacteriaceae</taxon>
        <taxon>Pedobacter</taxon>
    </lineage>
</organism>
<dbReference type="OrthoDB" id="797407at2"/>
<evidence type="ECO:0000313" key="1">
    <source>
        <dbReference type="EMBL" id="ATP58755.1"/>
    </source>
</evidence>
<dbReference type="AlphaFoldDB" id="A0A2D1UAX0"/>